<dbReference type="InterPro" id="IPR050955">
    <property type="entry name" value="Plant_Biomass_Hydrol_Est"/>
</dbReference>
<reference evidence="3 4" key="1">
    <citation type="submission" date="2019-07" db="EMBL/GenBank/DDBJ databases">
        <title>The draft genome sequence of Aquimarina algiphila M91.</title>
        <authorList>
            <person name="Meng X."/>
        </authorList>
    </citation>
    <scope>NUCLEOTIDE SEQUENCE [LARGE SCALE GENOMIC DNA]</scope>
    <source>
        <strain evidence="3 4">M91</strain>
    </source>
</reference>
<dbReference type="PANTHER" id="PTHR43037:SF1">
    <property type="entry name" value="BLL1128 PROTEIN"/>
    <property type="match status" value="1"/>
</dbReference>
<dbReference type="PROSITE" id="PS51257">
    <property type="entry name" value="PROKAR_LIPOPROTEIN"/>
    <property type="match status" value="1"/>
</dbReference>
<organism evidence="3 4">
    <name type="scientific">Aquimarina algiphila</name>
    <dbReference type="NCBI Taxonomy" id="2047982"/>
    <lineage>
        <taxon>Bacteria</taxon>
        <taxon>Pseudomonadati</taxon>
        <taxon>Bacteroidota</taxon>
        <taxon>Flavobacteriia</taxon>
        <taxon>Flavobacteriales</taxon>
        <taxon>Flavobacteriaceae</taxon>
        <taxon>Aquimarina</taxon>
    </lineage>
</organism>
<dbReference type="OrthoDB" id="9764953at2"/>
<dbReference type="Proteomes" id="UP000318833">
    <property type="component" value="Unassembled WGS sequence"/>
</dbReference>
<evidence type="ECO:0000313" key="4">
    <source>
        <dbReference type="Proteomes" id="UP000318833"/>
    </source>
</evidence>
<proteinExistence type="predicted"/>
<evidence type="ECO:0000313" key="3">
    <source>
        <dbReference type="EMBL" id="TSE10130.1"/>
    </source>
</evidence>
<dbReference type="Gene3D" id="2.60.40.2340">
    <property type="match status" value="2"/>
</dbReference>
<keyword evidence="1" id="KW-0732">Signal</keyword>
<feature type="domain" description="DUF5018" evidence="2">
    <location>
        <begin position="111"/>
        <end position="212"/>
    </location>
</feature>
<dbReference type="RefSeq" id="WP_143915860.1">
    <property type="nucleotide sequence ID" value="NZ_CANMIK010000009.1"/>
</dbReference>
<dbReference type="Pfam" id="PF16410">
    <property type="entry name" value="DUF5018"/>
    <property type="match status" value="1"/>
</dbReference>
<dbReference type="PANTHER" id="PTHR43037">
    <property type="entry name" value="UNNAMED PRODUCT-RELATED"/>
    <property type="match status" value="1"/>
</dbReference>
<dbReference type="Gene3D" id="3.40.50.1820">
    <property type="entry name" value="alpha/beta hydrolase"/>
    <property type="match status" value="1"/>
</dbReference>
<accession>A0A554VP16</accession>
<evidence type="ECO:0000256" key="1">
    <source>
        <dbReference type="ARBA" id="ARBA00022729"/>
    </source>
</evidence>
<dbReference type="InterPro" id="IPR032186">
    <property type="entry name" value="DUF5018"/>
</dbReference>
<name>A0A554VP16_9FLAO</name>
<gene>
    <name evidence="3" type="ORF">FOF46_06290</name>
</gene>
<evidence type="ECO:0000259" key="2">
    <source>
        <dbReference type="Pfam" id="PF16410"/>
    </source>
</evidence>
<dbReference type="SUPFAM" id="SSF53474">
    <property type="entry name" value="alpha/beta-Hydrolases"/>
    <property type="match status" value="1"/>
</dbReference>
<dbReference type="AlphaFoldDB" id="A0A554VP16"/>
<dbReference type="InterPro" id="IPR029058">
    <property type="entry name" value="AB_hydrolase_fold"/>
</dbReference>
<protein>
    <submittedName>
        <fullName evidence="3">DUF5018 domain-containing protein</fullName>
    </submittedName>
</protein>
<sequence>MKTPNFFLIALLLLVITSCSKDDEPVVKSKLKELTSFVIKDIEATVDEQLKTVAITLPVGTTVTALKATAEISEKASISPDPTTAIGYSNPKEFTVTAEDGTTQKYIVTVTVLSAASTEKSITKFTIEGVDGVIDESSKTIAVSLPSGTSKTRLTATGVISDKASISPDPTLATTDYSTPVTYTVTAEDGTTQEYVVTCNIVIKNGAPYGNAGEHTAVKLSEATDNPPYGFYEYLPIDFSPSSSKKYPLLIFYHGIGQKGNGSEDLSKVLVNGPPKLIKNGKDFEAIVISPQSPNGWFGGNSFLSLYNYLIKNYPIDINRVYVTGLSAGGGGTWKALESHHDKIAAAVPICGANRLVQPADFLINSKIWAFHNFEDKRVGRATTIDNVNRVANTGTSVMAVYPYGDGSRTVANEDYTMHFNTDTDKWSTNQGINKPNQNMAFTMYKLGGHDAWTKTYNNEKVWDWLFAQSLK</sequence>
<keyword evidence="4" id="KW-1185">Reference proteome</keyword>
<comment type="caution">
    <text evidence="3">The sequence shown here is derived from an EMBL/GenBank/DDBJ whole genome shotgun (WGS) entry which is preliminary data.</text>
</comment>
<dbReference type="EMBL" id="VLNR01000009">
    <property type="protein sequence ID" value="TSE10130.1"/>
    <property type="molecule type" value="Genomic_DNA"/>
</dbReference>